<protein>
    <submittedName>
        <fullName evidence="2">Uncharacterized protein</fullName>
    </submittedName>
</protein>
<comment type="caution">
    <text evidence="2">The sequence shown here is derived from an EMBL/GenBank/DDBJ whole genome shotgun (WGS) entry which is preliminary data.</text>
</comment>
<organism evidence="2 3">
    <name type="scientific">Lactuca virosa</name>
    <dbReference type="NCBI Taxonomy" id="75947"/>
    <lineage>
        <taxon>Eukaryota</taxon>
        <taxon>Viridiplantae</taxon>
        <taxon>Streptophyta</taxon>
        <taxon>Embryophyta</taxon>
        <taxon>Tracheophyta</taxon>
        <taxon>Spermatophyta</taxon>
        <taxon>Magnoliopsida</taxon>
        <taxon>eudicotyledons</taxon>
        <taxon>Gunneridae</taxon>
        <taxon>Pentapetalae</taxon>
        <taxon>asterids</taxon>
        <taxon>campanulids</taxon>
        <taxon>Asterales</taxon>
        <taxon>Asteraceae</taxon>
        <taxon>Cichorioideae</taxon>
        <taxon>Cichorieae</taxon>
        <taxon>Lactucinae</taxon>
        <taxon>Lactuca</taxon>
    </lineage>
</organism>
<evidence type="ECO:0000313" key="3">
    <source>
        <dbReference type="Proteomes" id="UP001157418"/>
    </source>
</evidence>
<gene>
    <name evidence="2" type="ORF">LVIROSA_LOCUS24861</name>
</gene>
<keyword evidence="1" id="KW-0732">Signal</keyword>
<feature type="chain" id="PRO_5043885723" evidence="1">
    <location>
        <begin position="16"/>
        <end position="97"/>
    </location>
</feature>
<dbReference type="EMBL" id="CAKMRJ010004445">
    <property type="protein sequence ID" value="CAH1438612.1"/>
    <property type="molecule type" value="Genomic_DNA"/>
</dbReference>
<reference evidence="2 3" key="1">
    <citation type="submission" date="2022-01" db="EMBL/GenBank/DDBJ databases">
        <authorList>
            <person name="Xiong W."/>
            <person name="Schranz E."/>
        </authorList>
    </citation>
    <scope>NUCLEOTIDE SEQUENCE [LARGE SCALE GENOMIC DNA]</scope>
</reference>
<proteinExistence type="predicted"/>
<accession>A0AAU9NLB3</accession>
<feature type="signal peptide" evidence="1">
    <location>
        <begin position="1"/>
        <end position="15"/>
    </location>
</feature>
<sequence>MNIIIALSALVILSGQDFPLTPFKIVNTLNSTQVSPHILHTLSVFTLSLYDSFSLFFRVFAQIDGHGWAMESGLSAIDLERRQIQWICHSSIRSEVS</sequence>
<dbReference type="Proteomes" id="UP001157418">
    <property type="component" value="Unassembled WGS sequence"/>
</dbReference>
<evidence type="ECO:0000256" key="1">
    <source>
        <dbReference type="SAM" id="SignalP"/>
    </source>
</evidence>
<evidence type="ECO:0000313" key="2">
    <source>
        <dbReference type="EMBL" id="CAH1438612.1"/>
    </source>
</evidence>
<keyword evidence="3" id="KW-1185">Reference proteome</keyword>
<name>A0AAU9NLB3_9ASTR</name>
<dbReference type="AlphaFoldDB" id="A0AAU9NLB3"/>